<name>A0A255Z9I4_9FLAO</name>
<comment type="caution">
    <text evidence="1">The sequence shown here is derived from an EMBL/GenBank/DDBJ whole genome shotgun (WGS) entry which is preliminary data.</text>
</comment>
<dbReference type="SUPFAM" id="SSF50965">
    <property type="entry name" value="Galactose oxidase, central domain"/>
    <property type="match status" value="1"/>
</dbReference>
<dbReference type="EMBL" id="NOXV01000235">
    <property type="protein sequence ID" value="OYQ38128.1"/>
    <property type="molecule type" value="Genomic_DNA"/>
</dbReference>
<dbReference type="Pfam" id="PF22000">
    <property type="entry name" value="DUF6929"/>
    <property type="match status" value="1"/>
</dbReference>
<dbReference type="AlphaFoldDB" id="A0A255Z9I4"/>
<sequence>MQKFRLELLLKVIGIGSASGLFFGNGSLFIISDNSNMLYDYNMTTNRLEKIPLSAAAPLENIIKKDKPDLEAIAVCHDELYLFGSGSTNKRNSIYIIDVRTKQVKETIDATDLYLGMQEFGETDAENFNIEAAVYNESTWYLFNRGNGPKGKNGVYTITGNIKDGSYQMLYNDVKLPKIKGARASFTDAVKVGNKIYFLAAAEKSNSTYHDGEVAGTLLGSLNPETMKVERTQVISTKNKFEGITLYKETAETIAFLLCEDADSDIQESDIYTLTINK</sequence>
<reference evidence="1 2" key="1">
    <citation type="submission" date="2017-07" db="EMBL/GenBank/DDBJ databases">
        <title>Flavobacterium cyanobacteriorum sp. nov., isolated from cyanobacterial aggregates in a eutrophic lake.</title>
        <authorList>
            <person name="Cai H."/>
        </authorList>
    </citation>
    <scope>NUCLEOTIDE SEQUENCE [LARGE SCALE GENOMIC DNA]</scope>
    <source>
        <strain evidence="1 2">TH021</strain>
    </source>
</reference>
<protein>
    <submittedName>
        <fullName evidence="1">Uncharacterized protein</fullName>
    </submittedName>
</protein>
<dbReference type="OrthoDB" id="6710009at2"/>
<organism evidence="1 2">
    <name type="scientific">Flavobacterium cyanobacteriorum</name>
    <dbReference type="NCBI Taxonomy" id="2022802"/>
    <lineage>
        <taxon>Bacteria</taxon>
        <taxon>Pseudomonadati</taxon>
        <taxon>Bacteroidota</taxon>
        <taxon>Flavobacteriia</taxon>
        <taxon>Flavobacteriales</taxon>
        <taxon>Flavobacteriaceae</taxon>
        <taxon>Flavobacterium</taxon>
    </lineage>
</organism>
<dbReference type="Proteomes" id="UP000216605">
    <property type="component" value="Unassembled WGS sequence"/>
</dbReference>
<evidence type="ECO:0000313" key="2">
    <source>
        <dbReference type="Proteomes" id="UP000216605"/>
    </source>
</evidence>
<dbReference type="InterPro" id="IPR011043">
    <property type="entry name" value="Gal_Oxase/kelch_b-propeller"/>
</dbReference>
<gene>
    <name evidence="1" type="ORF">CHU92_06575</name>
</gene>
<dbReference type="RefSeq" id="WP_094413821.1">
    <property type="nucleotide sequence ID" value="NZ_NOXV01000235.1"/>
</dbReference>
<keyword evidence="2" id="KW-1185">Reference proteome</keyword>
<proteinExistence type="predicted"/>
<evidence type="ECO:0000313" key="1">
    <source>
        <dbReference type="EMBL" id="OYQ38128.1"/>
    </source>
</evidence>
<dbReference type="InterPro" id="IPR053851">
    <property type="entry name" value="DUF6929"/>
</dbReference>
<accession>A0A255Z9I4</accession>